<reference evidence="1" key="1">
    <citation type="journal article" date="2022" name="Int. J. Mol. Sci.">
        <title>Draft Genome of Tanacetum Coccineum: Genomic Comparison of Closely Related Tanacetum-Family Plants.</title>
        <authorList>
            <person name="Yamashiro T."/>
            <person name="Shiraishi A."/>
            <person name="Nakayama K."/>
            <person name="Satake H."/>
        </authorList>
    </citation>
    <scope>NUCLEOTIDE SEQUENCE</scope>
</reference>
<dbReference type="EMBL" id="BQNB010012673">
    <property type="protein sequence ID" value="GJT06494.1"/>
    <property type="molecule type" value="Genomic_DNA"/>
</dbReference>
<dbReference type="Proteomes" id="UP001151760">
    <property type="component" value="Unassembled WGS sequence"/>
</dbReference>
<proteinExistence type="predicted"/>
<organism evidence="1 2">
    <name type="scientific">Tanacetum coccineum</name>
    <dbReference type="NCBI Taxonomy" id="301880"/>
    <lineage>
        <taxon>Eukaryota</taxon>
        <taxon>Viridiplantae</taxon>
        <taxon>Streptophyta</taxon>
        <taxon>Embryophyta</taxon>
        <taxon>Tracheophyta</taxon>
        <taxon>Spermatophyta</taxon>
        <taxon>Magnoliopsida</taxon>
        <taxon>eudicotyledons</taxon>
        <taxon>Gunneridae</taxon>
        <taxon>Pentapetalae</taxon>
        <taxon>asterids</taxon>
        <taxon>campanulids</taxon>
        <taxon>Asterales</taxon>
        <taxon>Asteraceae</taxon>
        <taxon>Asteroideae</taxon>
        <taxon>Anthemideae</taxon>
        <taxon>Anthemidinae</taxon>
        <taxon>Tanacetum</taxon>
    </lineage>
</organism>
<reference evidence="1" key="2">
    <citation type="submission" date="2022-01" db="EMBL/GenBank/DDBJ databases">
        <authorList>
            <person name="Yamashiro T."/>
            <person name="Shiraishi A."/>
            <person name="Satake H."/>
            <person name="Nakayama K."/>
        </authorList>
    </citation>
    <scope>NUCLEOTIDE SEQUENCE</scope>
</reference>
<evidence type="ECO:0000313" key="2">
    <source>
        <dbReference type="Proteomes" id="UP001151760"/>
    </source>
</evidence>
<accession>A0ABQ5AZF5</accession>
<gene>
    <name evidence="1" type="ORF">Tco_0840956</name>
</gene>
<comment type="caution">
    <text evidence="1">The sequence shown here is derived from an EMBL/GenBank/DDBJ whole genome shotgun (WGS) entry which is preliminary data.</text>
</comment>
<evidence type="ECO:0000313" key="1">
    <source>
        <dbReference type="EMBL" id="GJT06494.1"/>
    </source>
</evidence>
<name>A0ABQ5AZF5_9ASTR</name>
<protein>
    <submittedName>
        <fullName evidence="1">Uncharacterized protein</fullName>
    </submittedName>
</protein>
<keyword evidence="2" id="KW-1185">Reference proteome</keyword>
<sequence>MLRITEAAPLPFIAKNVVTGSLFPFLNSYLDGMIGSQPTSAIEFTIVDLPGNQKTLLQLLMKEVQRYLCRHMDIQPRNSHAHRLTIVWEDNIDPDNMIYEVRLLEVKAAVYLRMPFHRSLFQNTSSVSSGEKNQNVRGKKMGVVNSTYGNVV</sequence>